<name>A0A7D5JH21_9CAUD</name>
<keyword evidence="2" id="KW-1185">Reference proteome</keyword>
<gene>
    <name evidence="1" type="ORF">SP7_0049</name>
</gene>
<proteinExistence type="predicted"/>
<protein>
    <submittedName>
        <fullName evidence="1">Uncharacterized protein</fullName>
    </submittedName>
</protein>
<evidence type="ECO:0000313" key="2">
    <source>
        <dbReference type="Proteomes" id="UP000515341"/>
    </source>
</evidence>
<organism evidence="1 2">
    <name type="scientific">Escherichia phage vB_EcoP_SP7</name>
    <dbReference type="NCBI Taxonomy" id="2750854"/>
    <lineage>
        <taxon>Viruses</taxon>
        <taxon>Duplodnaviria</taxon>
        <taxon>Heunggongvirae</taxon>
        <taxon>Uroviricota</taxon>
        <taxon>Caudoviricetes</taxon>
        <taxon>Autographivirales</taxon>
        <taxon>Autotranscriptaviridae</taxon>
        <taxon>Studiervirinae</taxon>
        <taxon>Kayfunavirus</taxon>
        <taxon>Kayfunavirus SP7</taxon>
    </lineage>
</organism>
<accession>A0A7D5JH21</accession>
<dbReference type="Proteomes" id="UP000515341">
    <property type="component" value="Segment"/>
</dbReference>
<dbReference type="EMBL" id="MT682707">
    <property type="protein sequence ID" value="QLF80658.1"/>
    <property type="molecule type" value="Genomic_DNA"/>
</dbReference>
<reference evidence="1 2" key="1">
    <citation type="submission" date="2020-06" db="EMBL/GenBank/DDBJ databases">
        <title>Complete genome sequences of eight phages infecting swine Enterotoxigenic Escherichia coli.</title>
        <authorList>
            <person name="Ferreira A."/>
            <person name="Oliveira H."/>
            <person name="Silva D."/>
            <person name="Almeida C."/>
            <person name="Burgan J."/>
            <person name="Azered J."/>
            <person name="Oliveira A."/>
        </authorList>
    </citation>
    <scope>NUCLEOTIDE SEQUENCE [LARGE SCALE GENOMIC DNA]</scope>
</reference>
<sequence>MIRVKCLKTDSNGILEVGSVYWVDSLEDIDSYVHIRGGRYIGMFPSKWFEPKEENH</sequence>
<evidence type="ECO:0000313" key="1">
    <source>
        <dbReference type="EMBL" id="QLF80658.1"/>
    </source>
</evidence>